<protein>
    <submittedName>
        <fullName evidence="2">VOC family protein</fullName>
    </submittedName>
</protein>
<dbReference type="SUPFAM" id="SSF54593">
    <property type="entry name" value="Glyoxalase/Bleomycin resistance protein/Dihydroxybiphenyl dioxygenase"/>
    <property type="match status" value="1"/>
</dbReference>
<dbReference type="Proteomes" id="UP001151234">
    <property type="component" value="Unassembled WGS sequence"/>
</dbReference>
<dbReference type="PANTHER" id="PTHR34109">
    <property type="entry name" value="BNAUNNG04460D PROTEIN-RELATED"/>
    <property type="match status" value="1"/>
</dbReference>
<gene>
    <name evidence="2" type="ORF">OQ273_18345</name>
</gene>
<feature type="domain" description="VOC" evidence="1">
    <location>
        <begin position="6"/>
        <end position="131"/>
    </location>
</feature>
<dbReference type="InterPro" id="IPR004360">
    <property type="entry name" value="Glyas_Fos-R_dOase_dom"/>
</dbReference>
<dbReference type="EMBL" id="JAPJZI010000001">
    <property type="protein sequence ID" value="MDA5400541.1"/>
    <property type="molecule type" value="Genomic_DNA"/>
</dbReference>
<keyword evidence="3" id="KW-1185">Reference proteome</keyword>
<dbReference type="Gene3D" id="3.30.720.120">
    <property type="match status" value="1"/>
</dbReference>
<dbReference type="Gene3D" id="3.30.720.110">
    <property type="match status" value="1"/>
</dbReference>
<accession>A0A9X3ZJB0</accession>
<dbReference type="CDD" id="cd07246">
    <property type="entry name" value="VOC_like"/>
    <property type="match status" value="1"/>
</dbReference>
<dbReference type="RefSeq" id="WP_267992183.1">
    <property type="nucleotide sequence ID" value="NZ_JAPJZI010000001.1"/>
</dbReference>
<sequence length="146" mass="16035">MTYTSELITLEPRLIVSDVDAALAFYRDAFGAERLERFTDQSGRVVHAAMRLGRSVFTMTEAVAAWGLSSPDASSGPGVLLHLTVPDPDMTADRMLALGGSTVIEIEDRPYGKREGRVLDPFGHAWILSKTIEQLSNEEIGKRLKT</sequence>
<dbReference type="AlphaFoldDB" id="A0A9X3ZJB0"/>
<organism evidence="2 3">
    <name type="scientific">Hoeflea prorocentri</name>
    <dbReference type="NCBI Taxonomy" id="1922333"/>
    <lineage>
        <taxon>Bacteria</taxon>
        <taxon>Pseudomonadati</taxon>
        <taxon>Pseudomonadota</taxon>
        <taxon>Alphaproteobacteria</taxon>
        <taxon>Hyphomicrobiales</taxon>
        <taxon>Rhizobiaceae</taxon>
        <taxon>Hoeflea</taxon>
    </lineage>
</organism>
<dbReference type="InterPro" id="IPR037523">
    <property type="entry name" value="VOC_core"/>
</dbReference>
<comment type="caution">
    <text evidence="2">The sequence shown here is derived from an EMBL/GenBank/DDBJ whole genome shotgun (WGS) entry which is preliminary data.</text>
</comment>
<name>A0A9X3ZJB0_9HYPH</name>
<proteinExistence type="predicted"/>
<dbReference type="Pfam" id="PF00903">
    <property type="entry name" value="Glyoxalase"/>
    <property type="match status" value="1"/>
</dbReference>
<reference evidence="2" key="1">
    <citation type="submission" date="2022-11" db="EMBL/GenBank/DDBJ databases">
        <title>Draft genome sequence of Hoeflea poritis E7-10 and Hoeflea prorocentri PM5-8, separated from scleractinian coral Porites lutea and marine dinoflagellate.</title>
        <authorList>
            <person name="Zhang G."/>
            <person name="Wei Q."/>
            <person name="Cai L."/>
        </authorList>
    </citation>
    <scope>NUCLEOTIDE SEQUENCE</scope>
    <source>
        <strain evidence="2">PM5-8</strain>
    </source>
</reference>
<dbReference type="PANTHER" id="PTHR34109:SF1">
    <property type="entry name" value="VOC DOMAIN-CONTAINING PROTEIN"/>
    <property type="match status" value="1"/>
</dbReference>
<dbReference type="PROSITE" id="PS51819">
    <property type="entry name" value="VOC"/>
    <property type="match status" value="1"/>
</dbReference>
<evidence type="ECO:0000313" key="2">
    <source>
        <dbReference type="EMBL" id="MDA5400541.1"/>
    </source>
</evidence>
<evidence type="ECO:0000313" key="3">
    <source>
        <dbReference type="Proteomes" id="UP001151234"/>
    </source>
</evidence>
<dbReference type="InterPro" id="IPR029068">
    <property type="entry name" value="Glyas_Bleomycin-R_OHBP_Dase"/>
</dbReference>
<evidence type="ECO:0000259" key="1">
    <source>
        <dbReference type="PROSITE" id="PS51819"/>
    </source>
</evidence>